<accession>A0A848MAX1</accession>
<dbReference type="InterPro" id="IPR053946">
    <property type="entry name" value="YscD_ppl_3rd"/>
</dbReference>
<dbReference type="Proteomes" id="UP000585363">
    <property type="component" value="Unassembled WGS sequence"/>
</dbReference>
<organism evidence="3 4">
    <name type="scientific">Rouxiella aceris</name>
    <dbReference type="NCBI Taxonomy" id="2703884"/>
    <lineage>
        <taxon>Bacteria</taxon>
        <taxon>Pseudomonadati</taxon>
        <taxon>Pseudomonadota</taxon>
        <taxon>Gammaproteobacteria</taxon>
        <taxon>Enterobacterales</taxon>
        <taxon>Yersiniaceae</taxon>
        <taxon>Rouxiella</taxon>
    </lineage>
</organism>
<dbReference type="AlphaFoldDB" id="A0A848MAX1"/>
<dbReference type="SUPFAM" id="SSF49879">
    <property type="entry name" value="SMAD/FHA domain"/>
    <property type="match status" value="1"/>
</dbReference>
<dbReference type="Pfam" id="PF21934">
    <property type="entry name" value="Yop-YscD_ppl_3rd"/>
    <property type="match status" value="1"/>
</dbReference>
<evidence type="ECO:0000313" key="3">
    <source>
        <dbReference type="EMBL" id="NMP25388.1"/>
    </source>
</evidence>
<keyword evidence="4" id="KW-1185">Reference proteome</keyword>
<reference evidence="3 4" key="1">
    <citation type="submission" date="2020-01" db="EMBL/GenBank/DDBJ databases">
        <authorList>
            <person name="Lee S.D."/>
        </authorList>
    </citation>
    <scope>NUCLEOTIDE SEQUENCE [LARGE SCALE GENOMIC DNA]</scope>
    <source>
        <strain evidence="3 4">SAP-1</strain>
    </source>
</reference>
<dbReference type="PROSITE" id="PS50006">
    <property type="entry name" value="FHA_DOMAIN"/>
    <property type="match status" value="1"/>
</dbReference>
<dbReference type="CDD" id="cd00060">
    <property type="entry name" value="FHA"/>
    <property type="match status" value="1"/>
</dbReference>
<sequence>MIELRVLSGLHQGAALPLYGSSWTIGNGEENDLYLSDPQISASHCRLFYEHNTWWIQPVEGEVSQSNGAQIAMPAQLLLGHYFFVGDLALCLDAAENLWDYKIPAAEGSPASAAPPLPMTETKNSHQKKNKTGLGLLAIVALVLFFTLNSLLITKENVAAGQRIIPVNKTDTEDRLRKQLRDQGLTLRVSVNKSANELIVKGNLSKEEFFIVQRIINKIQQEKDPRYQIKNETRIYQPELPFRIVQISQGSTPNIVTDTGQRIFIGDEIAGLRLMAITNTQVEFAGDESIKVNWQ</sequence>
<evidence type="ECO:0000259" key="2">
    <source>
        <dbReference type="PROSITE" id="PS50006"/>
    </source>
</evidence>
<name>A0A848MAX1_9GAMM</name>
<dbReference type="RefSeq" id="WP_169401096.1">
    <property type="nucleotide sequence ID" value="NZ_JAADJU010000001.1"/>
</dbReference>
<evidence type="ECO:0000256" key="1">
    <source>
        <dbReference type="SAM" id="Phobius"/>
    </source>
</evidence>
<dbReference type="InterPro" id="IPR000253">
    <property type="entry name" value="FHA_dom"/>
</dbReference>
<evidence type="ECO:0000313" key="4">
    <source>
        <dbReference type="Proteomes" id="UP000585363"/>
    </source>
</evidence>
<proteinExistence type="predicted"/>
<keyword evidence="1" id="KW-1133">Transmembrane helix</keyword>
<dbReference type="InterPro" id="IPR008984">
    <property type="entry name" value="SMAD_FHA_dom_sf"/>
</dbReference>
<dbReference type="InterPro" id="IPR032030">
    <property type="entry name" value="YscD_cytoplasmic_dom"/>
</dbReference>
<gene>
    <name evidence="3" type="ORF">GW590_00590</name>
</gene>
<keyword evidence="1" id="KW-0812">Transmembrane</keyword>
<feature type="domain" description="FHA" evidence="2">
    <location>
        <begin position="23"/>
        <end position="71"/>
    </location>
</feature>
<dbReference type="Gene3D" id="2.60.200.20">
    <property type="match status" value="1"/>
</dbReference>
<reference evidence="3 4" key="2">
    <citation type="submission" date="2020-06" db="EMBL/GenBank/DDBJ databases">
        <title>Polyphasic characterization of a Rahnella strain isolated from tree sap.</title>
        <authorList>
            <person name="Kim I.S."/>
        </authorList>
    </citation>
    <scope>NUCLEOTIDE SEQUENCE [LARGE SCALE GENOMIC DNA]</scope>
    <source>
        <strain evidence="3 4">SAP-1</strain>
    </source>
</reference>
<dbReference type="Pfam" id="PF16697">
    <property type="entry name" value="Yop-YscD_cpl"/>
    <property type="match status" value="1"/>
</dbReference>
<comment type="caution">
    <text evidence="3">The sequence shown here is derived from an EMBL/GenBank/DDBJ whole genome shotgun (WGS) entry which is preliminary data.</text>
</comment>
<feature type="transmembrane region" description="Helical" evidence="1">
    <location>
        <begin position="133"/>
        <end position="153"/>
    </location>
</feature>
<protein>
    <submittedName>
        <fullName evidence="3">FHA domain-containing protein</fullName>
    </submittedName>
</protein>
<keyword evidence="1" id="KW-0472">Membrane</keyword>
<dbReference type="EMBL" id="JAADJU010000001">
    <property type="protein sequence ID" value="NMP25388.1"/>
    <property type="molecule type" value="Genomic_DNA"/>
</dbReference>